<keyword evidence="2" id="KW-0472">Membrane</keyword>
<feature type="transmembrane region" description="Helical" evidence="2">
    <location>
        <begin position="186"/>
        <end position="206"/>
    </location>
</feature>
<dbReference type="AlphaFoldDB" id="A0A835EIP7"/>
<organism evidence="3 4">
    <name type="scientific">Digitaria exilis</name>
    <dbReference type="NCBI Taxonomy" id="1010633"/>
    <lineage>
        <taxon>Eukaryota</taxon>
        <taxon>Viridiplantae</taxon>
        <taxon>Streptophyta</taxon>
        <taxon>Embryophyta</taxon>
        <taxon>Tracheophyta</taxon>
        <taxon>Spermatophyta</taxon>
        <taxon>Magnoliopsida</taxon>
        <taxon>Liliopsida</taxon>
        <taxon>Poales</taxon>
        <taxon>Poaceae</taxon>
        <taxon>PACMAD clade</taxon>
        <taxon>Panicoideae</taxon>
        <taxon>Panicodae</taxon>
        <taxon>Paniceae</taxon>
        <taxon>Anthephorinae</taxon>
        <taxon>Digitaria</taxon>
    </lineage>
</organism>
<keyword evidence="2" id="KW-1133">Transmembrane helix</keyword>
<sequence length="417" mass="46365">MVPDRKLLKHLPSPPHPKPTHDRRRVDLQHVWPAVAAPPARPQGAREVRRDQGSVLPGLRRDEREGFLRLVMRDEPGERTVQCGRRFPARHSVEHLGRAAVAVIILVTRECGGRRCSEVPSGGVGGGGQAKTARRRRGWPAGREREELAGGVGGAESPTPPAATSLVAQSSHPEGLNAMEMEQDQVAYYMCLFLAILLPLLLLKLNKRGGHGAKRRLPPSMSKLPAIGNLHHLLLCSPLVPCTMADLASTPEPKHHNGSHEDQRHHVRVVNISEHITNVPVRTMMSDQHDEFLRVIAEWTKLIIRFNLNNLFLSSRLMKMLCRTSIFRDEDHAIRKHEDRRGRMGSLSPTNIQHTPTIAKAAPTANLYHTIKVNLTLHLNSLTPFSPVTALISDISIFSNSVEFSCHPHPLYAMSCL</sequence>
<dbReference type="EMBL" id="JACEFO010001965">
    <property type="protein sequence ID" value="KAF8691315.1"/>
    <property type="molecule type" value="Genomic_DNA"/>
</dbReference>
<accession>A0A835EIP7</accession>
<protein>
    <submittedName>
        <fullName evidence="3">Uncharacterized protein</fullName>
    </submittedName>
</protein>
<gene>
    <name evidence="3" type="ORF">HU200_040441</name>
</gene>
<keyword evidence="2" id="KW-0812">Transmembrane</keyword>
<evidence type="ECO:0000256" key="2">
    <source>
        <dbReference type="SAM" id="Phobius"/>
    </source>
</evidence>
<evidence type="ECO:0000313" key="3">
    <source>
        <dbReference type="EMBL" id="KAF8691315.1"/>
    </source>
</evidence>
<evidence type="ECO:0000313" key="4">
    <source>
        <dbReference type="Proteomes" id="UP000636709"/>
    </source>
</evidence>
<dbReference type="Proteomes" id="UP000636709">
    <property type="component" value="Unassembled WGS sequence"/>
</dbReference>
<proteinExistence type="predicted"/>
<feature type="region of interest" description="Disordered" evidence="1">
    <location>
        <begin position="1"/>
        <end position="23"/>
    </location>
</feature>
<name>A0A835EIP7_9POAL</name>
<comment type="caution">
    <text evidence="3">The sequence shown here is derived from an EMBL/GenBank/DDBJ whole genome shotgun (WGS) entry which is preliminary data.</text>
</comment>
<reference evidence="3" key="1">
    <citation type="submission" date="2020-07" db="EMBL/GenBank/DDBJ databases">
        <title>Genome sequence and genetic diversity analysis of an under-domesticated orphan crop, white fonio (Digitaria exilis).</title>
        <authorList>
            <person name="Bennetzen J.L."/>
            <person name="Chen S."/>
            <person name="Ma X."/>
            <person name="Wang X."/>
            <person name="Yssel A.E.J."/>
            <person name="Chaluvadi S.R."/>
            <person name="Johnson M."/>
            <person name="Gangashetty P."/>
            <person name="Hamidou F."/>
            <person name="Sanogo M.D."/>
            <person name="Zwaenepoel A."/>
            <person name="Wallace J."/>
            <person name="Van De Peer Y."/>
            <person name="Van Deynze A."/>
        </authorList>
    </citation>
    <scope>NUCLEOTIDE SEQUENCE</scope>
    <source>
        <tissue evidence="3">Leaves</tissue>
    </source>
</reference>
<feature type="region of interest" description="Disordered" evidence="1">
    <location>
        <begin position="119"/>
        <end position="166"/>
    </location>
</feature>
<keyword evidence="4" id="KW-1185">Reference proteome</keyword>
<evidence type="ECO:0000256" key="1">
    <source>
        <dbReference type="SAM" id="MobiDB-lite"/>
    </source>
</evidence>